<dbReference type="FunFam" id="1.10.340.70:FF:000003">
    <property type="entry name" value="Protein CBG25708"/>
    <property type="match status" value="1"/>
</dbReference>
<sequence length="552" mass="61786">MTGSPHDVDPSLVTYKNKQDELTLEQGCLLWGVFVLVPTALQGKVLQELHQTHPGMTRMKSIPRSHLWWPNIDSNIEETVRACHLCQATRANLPVAPVYPWCYPAGPWQSLASSVDIDEFWANWKNLFSSAVKDHIPIKVVRDKNSTPWIDTKVHRLIWKKYAALKQYRKNKTPSIESSFKDNPKLFWSYHKAFLGNRSNVQAILSYKGETAEKPAAKAKLLNKYFSSVFRPASDVNIAQICISNLQLTDIEVSVDEVHDHLKNLDTSKPSGHNGIPARLVKECGDQIVPTLSAIFNQSLGSATLPSKWISADIVPIHKKDSKEPAEYYRPVSLLPIANKILSVLHNVWLNLDSNTQTDVIYLDFAKAFDSVDHNILLARLNAYGISDKLLSWLTNYLSACFQRAVLKGASSQWAPITSGAPQGSLLALLMFVIFINDLPDASNGEVNTALYADDSKIFGAVKCIYDCEVVQTTLSNMDEWTGYNIQFNTSKCKVLTVTCKKQPMHYDYTLKNVQLTCVAEENDLGTIGTSTLSWVKHINAIVAKAISYLVF</sequence>
<keyword evidence="3" id="KW-1185">Reference proteome</keyword>
<dbReference type="InterPro" id="IPR043502">
    <property type="entry name" value="DNA/RNA_pol_sf"/>
</dbReference>
<reference evidence="2" key="2">
    <citation type="journal article" date="2023" name="Science">
        <title>Genomic signatures of disease resistance in endangered staghorn corals.</title>
        <authorList>
            <person name="Vollmer S.V."/>
            <person name="Selwyn J.D."/>
            <person name="Despard B.A."/>
            <person name="Roesel C.L."/>
        </authorList>
    </citation>
    <scope>NUCLEOTIDE SEQUENCE</scope>
    <source>
        <strain evidence="2">K2</strain>
    </source>
</reference>
<protein>
    <recommendedName>
        <fullName evidence="1">Reverse transcriptase domain-containing protein</fullName>
    </recommendedName>
</protein>
<evidence type="ECO:0000313" key="3">
    <source>
        <dbReference type="Proteomes" id="UP001249851"/>
    </source>
</evidence>
<reference evidence="2" key="1">
    <citation type="journal article" date="2023" name="G3 (Bethesda)">
        <title>Whole genome assembly and annotation of the endangered Caribbean coral Acropora cervicornis.</title>
        <authorList>
            <person name="Selwyn J.D."/>
            <person name="Vollmer S.V."/>
        </authorList>
    </citation>
    <scope>NUCLEOTIDE SEQUENCE</scope>
    <source>
        <strain evidence="2">K2</strain>
    </source>
</reference>
<dbReference type="Pfam" id="PF17921">
    <property type="entry name" value="Integrase_H2C2"/>
    <property type="match status" value="1"/>
</dbReference>
<organism evidence="2 3">
    <name type="scientific">Acropora cervicornis</name>
    <name type="common">Staghorn coral</name>
    <dbReference type="NCBI Taxonomy" id="6130"/>
    <lineage>
        <taxon>Eukaryota</taxon>
        <taxon>Metazoa</taxon>
        <taxon>Cnidaria</taxon>
        <taxon>Anthozoa</taxon>
        <taxon>Hexacorallia</taxon>
        <taxon>Scleractinia</taxon>
        <taxon>Astrocoeniina</taxon>
        <taxon>Acroporidae</taxon>
        <taxon>Acropora</taxon>
    </lineage>
</organism>
<proteinExistence type="predicted"/>
<comment type="caution">
    <text evidence="2">The sequence shown here is derived from an EMBL/GenBank/DDBJ whole genome shotgun (WGS) entry which is preliminary data.</text>
</comment>
<dbReference type="Gene3D" id="1.10.340.70">
    <property type="match status" value="1"/>
</dbReference>
<dbReference type="CDD" id="cd01650">
    <property type="entry name" value="RT_nLTR_like"/>
    <property type="match status" value="1"/>
</dbReference>
<dbReference type="EMBL" id="JARQWQ010000184">
    <property type="protein sequence ID" value="KAK2547441.1"/>
    <property type="molecule type" value="Genomic_DNA"/>
</dbReference>
<gene>
    <name evidence="2" type="ORF">P5673_032568</name>
</gene>
<dbReference type="InterPro" id="IPR000477">
    <property type="entry name" value="RT_dom"/>
</dbReference>
<dbReference type="PANTHER" id="PTHR33332">
    <property type="entry name" value="REVERSE TRANSCRIPTASE DOMAIN-CONTAINING PROTEIN"/>
    <property type="match status" value="1"/>
</dbReference>
<dbReference type="SUPFAM" id="SSF56672">
    <property type="entry name" value="DNA/RNA polymerases"/>
    <property type="match status" value="1"/>
</dbReference>
<dbReference type="Proteomes" id="UP001249851">
    <property type="component" value="Unassembled WGS sequence"/>
</dbReference>
<dbReference type="InterPro" id="IPR041588">
    <property type="entry name" value="Integrase_H2C2"/>
</dbReference>
<evidence type="ECO:0000259" key="1">
    <source>
        <dbReference type="PROSITE" id="PS50878"/>
    </source>
</evidence>
<dbReference type="PROSITE" id="PS50878">
    <property type="entry name" value="RT_POL"/>
    <property type="match status" value="1"/>
</dbReference>
<evidence type="ECO:0000313" key="2">
    <source>
        <dbReference type="EMBL" id="KAK2547441.1"/>
    </source>
</evidence>
<name>A0AAD9URP0_ACRCE</name>
<dbReference type="AlphaFoldDB" id="A0AAD9URP0"/>
<accession>A0AAD9URP0</accession>
<dbReference type="Pfam" id="PF00078">
    <property type="entry name" value="RVT_1"/>
    <property type="match status" value="1"/>
</dbReference>
<feature type="domain" description="Reverse transcriptase" evidence="1">
    <location>
        <begin position="298"/>
        <end position="532"/>
    </location>
</feature>